<dbReference type="GO" id="GO:0003700">
    <property type="term" value="F:DNA-binding transcription factor activity"/>
    <property type="evidence" value="ECO:0007669"/>
    <property type="project" value="InterPro"/>
</dbReference>
<evidence type="ECO:0000313" key="6">
    <source>
        <dbReference type="Proteomes" id="UP000604481"/>
    </source>
</evidence>
<dbReference type="InterPro" id="IPR052158">
    <property type="entry name" value="INH-QAR"/>
</dbReference>
<dbReference type="PANTHER" id="PTHR43130:SF3">
    <property type="entry name" value="HTH-TYPE TRANSCRIPTIONAL REGULATOR RV1931C"/>
    <property type="match status" value="1"/>
</dbReference>
<feature type="region of interest" description="Disordered" evidence="3">
    <location>
        <begin position="304"/>
        <end position="324"/>
    </location>
</feature>
<dbReference type="InterPro" id="IPR018060">
    <property type="entry name" value="HTH_AraC"/>
</dbReference>
<evidence type="ECO:0000256" key="2">
    <source>
        <dbReference type="ARBA" id="ARBA00023163"/>
    </source>
</evidence>
<dbReference type="PROSITE" id="PS01124">
    <property type="entry name" value="HTH_ARAC_FAMILY_2"/>
    <property type="match status" value="1"/>
</dbReference>
<dbReference type="AlphaFoldDB" id="A0A8J7K2U8"/>
<dbReference type="CDD" id="cd03137">
    <property type="entry name" value="GATase1_AraC_1"/>
    <property type="match status" value="1"/>
</dbReference>
<organism evidence="5 6">
    <name type="scientific">Chitinilyticum piscinae</name>
    <dbReference type="NCBI Taxonomy" id="2866724"/>
    <lineage>
        <taxon>Bacteria</taxon>
        <taxon>Pseudomonadati</taxon>
        <taxon>Pseudomonadota</taxon>
        <taxon>Betaproteobacteria</taxon>
        <taxon>Neisseriales</taxon>
        <taxon>Chitinibacteraceae</taxon>
        <taxon>Chitinilyticum</taxon>
    </lineage>
</organism>
<dbReference type="SMART" id="SM00342">
    <property type="entry name" value="HTH_ARAC"/>
    <property type="match status" value="1"/>
</dbReference>
<evidence type="ECO:0000256" key="3">
    <source>
        <dbReference type="SAM" id="MobiDB-lite"/>
    </source>
</evidence>
<dbReference type="GO" id="GO:0043565">
    <property type="term" value="F:sequence-specific DNA binding"/>
    <property type="evidence" value="ECO:0007669"/>
    <property type="project" value="InterPro"/>
</dbReference>
<evidence type="ECO:0000256" key="1">
    <source>
        <dbReference type="ARBA" id="ARBA00023015"/>
    </source>
</evidence>
<dbReference type="Gene3D" id="3.40.50.880">
    <property type="match status" value="1"/>
</dbReference>
<keyword evidence="6" id="KW-1185">Reference proteome</keyword>
<dbReference type="InterPro" id="IPR029062">
    <property type="entry name" value="Class_I_gatase-like"/>
</dbReference>
<name>A0A8J7K2U8_9NEIS</name>
<protein>
    <submittedName>
        <fullName evidence="5">Helix-turn-helix domain-containing protein</fullName>
    </submittedName>
</protein>
<dbReference type="SUPFAM" id="SSF52317">
    <property type="entry name" value="Class I glutamine amidotransferase-like"/>
    <property type="match status" value="1"/>
</dbReference>
<dbReference type="InterPro" id="IPR009057">
    <property type="entry name" value="Homeodomain-like_sf"/>
</dbReference>
<keyword evidence="2" id="KW-0804">Transcription</keyword>
<dbReference type="InterPro" id="IPR002818">
    <property type="entry name" value="DJ-1/PfpI"/>
</dbReference>
<dbReference type="EMBL" id="JADFUA010000010">
    <property type="protein sequence ID" value="MBE9610522.1"/>
    <property type="molecule type" value="Genomic_DNA"/>
</dbReference>
<keyword evidence="1" id="KW-0805">Transcription regulation</keyword>
<reference evidence="5 6" key="1">
    <citation type="submission" date="2020-10" db="EMBL/GenBank/DDBJ databases">
        <title>The genome sequence of Chitinilyticum litopenaei 4Y14.</title>
        <authorList>
            <person name="Liu Y."/>
        </authorList>
    </citation>
    <scope>NUCLEOTIDE SEQUENCE [LARGE SCALE GENOMIC DNA]</scope>
    <source>
        <strain evidence="5 6">4Y14</strain>
    </source>
</reference>
<evidence type="ECO:0000259" key="4">
    <source>
        <dbReference type="PROSITE" id="PS01124"/>
    </source>
</evidence>
<dbReference type="Proteomes" id="UP000604481">
    <property type="component" value="Unassembled WGS sequence"/>
</dbReference>
<dbReference type="Pfam" id="PF01965">
    <property type="entry name" value="DJ-1_PfpI"/>
    <property type="match status" value="1"/>
</dbReference>
<evidence type="ECO:0000313" key="5">
    <source>
        <dbReference type="EMBL" id="MBE9610522.1"/>
    </source>
</evidence>
<dbReference type="RefSeq" id="WP_194117068.1">
    <property type="nucleotide sequence ID" value="NZ_JADFUA010000010.1"/>
</dbReference>
<accession>A0A8J7K2U8</accession>
<proteinExistence type="predicted"/>
<dbReference type="Pfam" id="PF12833">
    <property type="entry name" value="HTH_18"/>
    <property type="match status" value="1"/>
</dbReference>
<dbReference type="PANTHER" id="PTHR43130">
    <property type="entry name" value="ARAC-FAMILY TRANSCRIPTIONAL REGULATOR"/>
    <property type="match status" value="1"/>
</dbReference>
<sequence length="324" mass="35011">MTSREVWFVLPAGTLLLDLAGPAEVFRLAGGGHYRLHFAAAQPQLASSVGVQLAGLAALPDRLPQGALVLIPGCRSQADQPDDAALVHWLSGQRSAPVEWASVCAGAFFLGAAGLLEGRRCTTHFSLTAALASRYPQAQVEAERLFVQDGPVFTSAGISSGIDLALEIVARDCGPAVASEVARQAVLFFRRGSHDPQLSPWLMHRNHLHPGVQRAQQAMAERPELRWSSTQLAELAHVSPRQLQRLFAEHAGISPKNYLTMLRMARARQLLSQTGLPIERIAEACGYNSAREFRHAWAQQSALSPKAWRDTAQPEGGLTGQALT</sequence>
<dbReference type="Gene3D" id="1.10.10.60">
    <property type="entry name" value="Homeodomain-like"/>
    <property type="match status" value="2"/>
</dbReference>
<feature type="domain" description="HTH araC/xylS-type" evidence="4">
    <location>
        <begin position="213"/>
        <end position="311"/>
    </location>
</feature>
<comment type="caution">
    <text evidence="5">The sequence shown here is derived from an EMBL/GenBank/DDBJ whole genome shotgun (WGS) entry which is preliminary data.</text>
</comment>
<dbReference type="SUPFAM" id="SSF46689">
    <property type="entry name" value="Homeodomain-like"/>
    <property type="match status" value="2"/>
</dbReference>
<gene>
    <name evidence="5" type="ORF">INR99_14365</name>
</gene>